<proteinExistence type="predicted"/>
<dbReference type="EMBL" id="BOMY01000053">
    <property type="protein sequence ID" value="GIF25618.1"/>
    <property type="molecule type" value="Genomic_DNA"/>
</dbReference>
<dbReference type="AlphaFoldDB" id="A0A919NWG9"/>
<keyword evidence="2" id="KW-1185">Reference proteome</keyword>
<sequence>MPNADYSIDRDEMVGLQTWLQDMGQSFKDVAGGGADGTSQPLTNVNVLSGSPTFKAGVRLHAAAKRLGGQVQTRVDRFVTNTDDLDTKLGVALAKAERVENLNQVEASQFGAVTTRADTPATSDSSEG</sequence>
<gene>
    <name evidence="1" type="ORF">Ate02nite_83480</name>
</gene>
<dbReference type="RefSeq" id="WP_203813436.1">
    <property type="nucleotide sequence ID" value="NZ_BOMY01000053.1"/>
</dbReference>
<protein>
    <submittedName>
        <fullName evidence="1">Uncharacterized protein</fullName>
    </submittedName>
</protein>
<evidence type="ECO:0000313" key="1">
    <source>
        <dbReference type="EMBL" id="GIF25618.1"/>
    </source>
</evidence>
<organism evidence="1 2">
    <name type="scientific">Paractinoplanes tereljensis</name>
    <dbReference type="NCBI Taxonomy" id="571912"/>
    <lineage>
        <taxon>Bacteria</taxon>
        <taxon>Bacillati</taxon>
        <taxon>Actinomycetota</taxon>
        <taxon>Actinomycetes</taxon>
        <taxon>Micromonosporales</taxon>
        <taxon>Micromonosporaceae</taxon>
        <taxon>Paractinoplanes</taxon>
    </lineage>
</organism>
<dbReference type="Proteomes" id="UP000623608">
    <property type="component" value="Unassembled WGS sequence"/>
</dbReference>
<comment type="caution">
    <text evidence="1">The sequence shown here is derived from an EMBL/GenBank/DDBJ whole genome shotgun (WGS) entry which is preliminary data.</text>
</comment>
<evidence type="ECO:0000313" key="2">
    <source>
        <dbReference type="Proteomes" id="UP000623608"/>
    </source>
</evidence>
<accession>A0A919NWG9</accession>
<reference evidence="1" key="1">
    <citation type="submission" date="2021-01" db="EMBL/GenBank/DDBJ databases">
        <title>Whole genome shotgun sequence of Actinoplanes tereljensis NBRC 105297.</title>
        <authorList>
            <person name="Komaki H."/>
            <person name="Tamura T."/>
        </authorList>
    </citation>
    <scope>NUCLEOTIDE SEQUENCE</scope>
    <source>
        <strain evidence="1">NBRC 105297</strain>
    </source>
</reference>
<name>A0A919NWG9_9ACTN</name>